<evidence type="ECO:0000313" key="11">
    <source>
        <dbReference type="Proteomes" id="UP001597541"/>
    </source>
</evidence>
<keyword evidence="6 8" id="KW-1133">Transmembrane helix</keyword>
<dbReference type="Gene3D" id="1.10.3720.10">
    <property type="entry name" value="MetI-like"/>
    <property type="match status" value="1"/>
</dbReference>
<keyword evidence="4 8" id="KW-1003">Cell membrane</keyword>
<keyword evidence="5 8" id="KW-0812">Transmembrane</keyword>
<feature type="transmembrane region" description="Helical" evidence="8">
    <location>
        <begin position="264"/>
        <end position="285"/>
    </location>
</feature>
<evidence type="ECO:0000256" key="7">
    <source>
        <dbReference type="ARBA" id="ARBA00023136"/>
    </source>
</evidence>
<evidence type="ECO:0000256" key="5">
    <source>
        <dbReference type="ARBA" id="ARBA00022692"/>
    </source>
</evidence>
<evidence type="ECO:0000256" key="6">
    <source>
        <dbReference type="ARBA" id="ARBA00022989"/>
    </source>
</evidence>
<dbReference type="EMBL" id="JBHUME010000008">
    <property type="protein sequence ID" value="MFD2613625.1"/>
    <property type="molecule type" value="Genomic_DNA"/>
</dbReference>
<dbReference type="PANTHER" id="PTHR43470">
    <property type="entry name" value="PHOSPHATE TRANSPORT SYSTEM PERMEASE PROTEIN PSTA-RELATED"/>
    <property type="match status" value="1"/>
</dbReference>
<feature type="transmembrane region" description="Helical" evidence="8">
    <location>
        <begin position="138"/>
        <end position="157"/>
    </location>
</feature>
<comment type="caution">
    <text evidence="10">The sequence shown here is derived from an EMBL/GenBank/DDBJ whole genome shotgun (WGS) entry which is preliminary data.</text>
</comment>
<keyword evidence="7 8" id="KW-0472">Membrane</keyword>
<evidence type="ECO:0000259" key="9">
    <source>
        <dbReference type="PROSITE" id="PS50928"/>
    </source>
</evidence>
<feature type="transmembrane region" description="Helical" evidence="8">
    <location>
        <begin position="108"/>
        <end position="132"/>
    </location>
</feature>
<dbReference type="RefSeq" id="WP_377603653.1">
    <property type="nucleotide sequence ID" value="NZ_JBHUME010000008.1"/>
</dbReference>
<dbReference type="SUPFAM" id="SSF161098">
    <property type="entry name" value="MetI-like"/>
    <property type="match status" value="1"/>
</dbReference>
<accession>A0ABW5PGK9</accession>
<evidence type="ECO:0000256" key="3">
    <source>
        <dbReference type="ARBA" id="ARBA00022448"/>
    </source>
</evidence>
<feature type="domain" description="ABC transmembrane type-1" evidence="9">
    <location>
        <begin position="71"/>
        <end position="279"/>
    </location>
</feature>
<sequence length="292" mass="31723">MSMVLTKKNTAARYMDRLATSFLWVLGFAVVFLIMWLLFTILKKGLPTITPSFLTNIPDEIEAGGGIGPMLLNSFYVLLISLVASIPVGIGAGIYLAEYAPDNKFTAFLRICVEGLASVPSIVFGLLGIALFIEYFQIGYTILGAGITLAFLNLPVLTRVTEESIRSVSQDLRVASYAMGSTKFQCIRTVVLPVALNGIITGICLVAGRAFGESAVIILTGGLSTSGEMWDFNLMSPGETLAVHLWYVQAESIVPDAREIADKAAAVLVFVVLMINLVFRIPIWFNNRKLKV</sequence>
<evidence type="ECO:0000256" key="8">
    <source>
        <dbReference type="RuleBase" id="RU363043"/>
    </source>
</evidence>
<feature type="transmembrane region" description="Helical" evidence="8">
    <location>
        <begin position="21"/>
        <end position="42"/>
    </location>
</feature>
<name>A0ABW5PGK9_9BACL</name>
<organism evidence="10 11">
    <name type="scientific">Paenibacillus gansuensis</name>
    <dbReference type="NCBI Taxonomy" id="306542"/>
    <lineage>
        <taxon>Bacteria</taxon>
        <taxon>Bacillati</taxon>
        <taxon>Bacillota</taxon>
        <taxon>Bacilli</taxon>
        <taxon>Bacillales</taxon>
        <taxon>Paenibacillaceae</taxon>
        <taxon>Paenibacillus</taxon>
    </lineage>
</organism>
<dbReference type="PANTHER" id="PTHR43470:SF4">
    <property type="entry name" value="ABC TRANSPORTER PERMEASE PROTEIN YQGI-RELATED"/>
    <property type="match status" value="1"/>
</dbReference>
<feature type="transmembrane region" description="Helical" evidence="8">
    <location>
        <begin position="75"/>
        <end position="96"/>
    </location>
</feature>
<evidence type="ECO:0000256" key="1">
    <source>
        <dbReference type="ARBA" id="ARBA00004651"/>
    </source>
</evidence>
<keyword evidence="11" id="KW-1185">Reference proteome</keyword>
<proteinExistence type="inferred from homology"/>
<comment type="similarity">
    <text evidence="2 8">Belongs to the binding-protein-dependent transport system permease family. CysTW subfamily.</text>
</comment>
<evidence type="ECO:0000256" key="2">
    <source>
        <dbReference type="ARBA" id="ARBA00007069"/>
    </source>
</evidence>
<gene>
    <name evidence="10" type="primary">pstA</name>
    <name evidence="10" type="ORF">ACFSUF_14430</name>
</gene>
<comment type="subcellular location">
    <subcellularLocation>
        <location evidence="1 8">Cell membrane</location>
        <topology evidence="1 8">Multi-pass membrane protein</topology>
    </subcellularLocation>
</comment>
<dbReference type="Pfam" id="PF00528">
    <property type="entry name" value="BPD_transp_1"/>
    <property type="match status" value="1"/>
</dbReference>
<dbReference type="PROSITE" id="PS50928">
    <property type="entry name" value="ABC_TM1"/>
    <property type="match status" value="1"/>
</dbReference>
<keyword evidence="3" id="KW-0813">Transport</keyword>
<dbReference type="InterPro" id="IPR035906">
    <property type="entry name" value="MetI-like_sf"/>
</dbReference>
<protein>
    <recommendedName>
        <fullName evidence="8">Phosphate transport system permease protein PstA</fullName>
    </recommendedName>
</protein>
<evidence type="ECO:0000256" key="4">
    <source>
        <dbReference type="ARBA" id="ARBA00022475"/>
    </source>
</evidence>
<dbReference type="InterPro" id="IPR005672">
    <property type="entry name" value="Phosphate_PstA"/>
</dbReference>
<dbReference type="Proteomes" id="UP001597541">
    <property type="component" value="Unassembled WGS sequence"/>
</dbReference>
<dbReference type="CDD" id="cd06261">
    <property type="entry name" value="TM_PBP2"/>
    <property type="match status" value="1"/>
</dbReference>
<reference evidence="11" key="1">
    <citation type="journal article" date="2019" name="Int. J. Syst. Evol. Microbiol.">
        <title>The Global Catalogue of Microorganisms (GCM) 10K type strain sequencing project: providing services to taxonomists for standard genome sequencing and annotation.</title>
        <authorList>
            <consortium name="The Broad Institute Genomics Platform"/>
            <consortium name="The Broad Institute Genome Sequencing Center for Infectious Disease"/>
            <person name="Wu L."/>
            <person name="Ma J."/>
        </authorList>
    </citation>
    <scope>NUCLEOTIDE SEQUENCE [LARGE SCALE GENOMIC DNA]</scope>
    <source>
        <strain evidence="11">KCTC 3950</strain>
    </source>
</reference>
<evidence type="ECO:0000313" key="10">
    <source>
        <dbReference type="EMBL" id="MFD2613625.1"/>
    </source>
</evidence>
<feature type="transmembrane region" description="Helical" evidence="8">
    <location>
        <begin position="190"/>
        <end position="211"/>
    </location>
</feature>
<dbReference type="InterPro" id="IPR000515">
    <property type="entry name" value="MetI-like"/>
</dbReference>
<dbReference type="NCBIfam" id="TIGR00974">
    <property type="entry name" value="3a0107s02c"/>
    <property type="match status" value="1"/>
</dbReference>